<sequence>MWIGRRLRSQKILERSNVSSATVK</sequence>
<proteinExistence type="predicted"/>
<protein>
    <submittedName>
        <fullName evidence="1">Uncharacterized protein</fullName>
    </submittedName>
</protein>
<gene>
    <name evidence="1" type="ORF">Golax_000933</name>
</gene>
<feature type="non-terminal residue" evidence="1">
    <location>
        <position position="24"/>
    </location>
</feature>
<dbReference type="Proteomes" id="UP000593574">
    <property type="component" value="Unassembled WGS sequence"/>
</dbReference>
<organism evidence="1 2">
    <name type="scientific">Gossypium laxum</name>
    <dbReference type="NCBI Taxonomy" id="34288"/>
    <lineage>
        <taxon>Eukaryota</taxon>
        <taxon>Viridiplantae</taxon>
        <taxon>Streptophyta</taxon>
        <taxon>Embryophyta</taxon>
        <taxon>Tracheophyta</taxon>
        <taxon>Spermatophyta</taxon>
        <taxon>Magnoliopsida</taxon>
        <taxon>eudicotyledons</taxon>
        <taxon>Gunneridae</taxon>
        <taxon>Pentapetalae</taxon>
        <taxon>rosids</taxon>
        <taxon>malvids</taxon>
        <taxon>Malvales</taxon>
        <taxon>Malvaceae</taxon>
        <taxon>Malvoideae</taxon>
        <taxon>Gossypium</taxon>
    </lineage>
</organism>
<dbReference type="EMBL" id="JABEZV010000013">
    <property type="protein sequence ID" value="MBA0727988.1"/>
    <property type="molecule type" value="Genomic_DNA"/>
</dbReference>
<name>A0A7J9AV86_9ROSI</name>
<keyword evidence="2" id="KW-1185">Reference proteome</keyword>
<evidence type="ECO:0000313" key="1">
    <source>
        <dbReference type="EMBL" id="MBA0727988.1"/>
    </source>
</evidence>
<accession>A0A7J9AV86</accession>
<comment type="caution">
    <text evidence="1">The sequence shown here is derived from an EMBL/GenBank/DDBJ whole genome shotgun (WGS) entry which is preliminary data.</text>
</comment>
<reference evidence="1 2" key="1">
    <citation type="journal article" date="2019" name="Genome Biol. Evol.">
        <title>Insights into the evolution of the New World diploid cottons (Gossypium, subgenus Houzingenia) based on genome sequencing.</title>
        <authorList>
            <person name="Grover C.E."/>
            <person name="Arick M.A. 2nd"/>
            <person name="Thrash A."/>
            <person name="Conover J.L."/>
            <person name="Sanders W.S."/>
            <person name="Peterson D.G."/>
            <person name="Frelichowski J.E."/>
            <person name="Scheffler J.A."/>
            <person name="Scheffler B.E."/>
            <person name="Wendel J.F."/>
        </authorList>
    </citation>
    <scope>NUCLEOTIDE SEQUENCE [LARGE SCALE GENOMIC DNA]</scope>
    <source>
        <strain evidence="1">4</strain>
        <tissue evidence="1">Leaf</tissue>
    </source>
</reference>
<dbReference type="AlphaFoldDB" id="A0A7J9AV86"/>
<evidence type="ECO:0000313" key="2">
    <source>
        <dbReference type="Proteomes" id="UP000593574"/>
    </source>
</evidence>